<evidence type="ECO:0000313" key="5">
    <source>
        <dbReference type="EMBL" id="GMG86815.1"/>
    </source>
</evidence>
<dbReference type="Proteomes" id="UP001224392">
    <property type="component" value="Unassembled WGS sequence"/>
</dbReference>
<dbReference type="InterPro" id="IPR027443">
    <property type="entry name" value="IPNS-like_sf"/>
</dbReference>
<comment type="caution">
    <text evidence="5">The sequence shown here is derived from an EMBL/GenBank/DDBJ whole genome shotgun (WGS) entry which is preliminary data.</text>
</comment>
<comment type="similarity">
    <text evidence="1">Belongs to the aspartyl/asparaginyl beta-hydroxylase family.</text>
</comment>
<reference evidence="5 6" key="1">
    <citation type="submission" date="2023-04" db="EMBL/GenBank/DDBJ databases">
        <title>Marinobulbifer ophiurae gen. nov., sp. Nov., isolate from tissue of brittle star Ophioplocus japonicus.</title>
        <authorList>
            <person name="Kawano K."/>
            <person name="Sawayama S."/>
            <person name="Nakagawa S."/>
        </authorList>
    </citation>
    <scope>NUCLEOTIDE SEQUENCE [LARGE SCALE GENOMIC DNA]</scope>
    <source>
        <strain evidence="5 6">NKW57</strain>
    </source>
</reference>
<gene>
    <name evidence="5" type="ORF">MNKW57_11360</name>
</gene>
<dbReference type="InterPro" id="IPR051821">
    <property type="entry name" value="Asp/Asn_beta-hydroxylase"/>
</dbReference>
<dbReference type="Pfam" id="PF05118">
    <property type="entry name" value="Asp_Arg_Hydrox"/>
    <property type="match status" value="1"/>
</dbReference>
<protein>
    <recommendedName>
        <fullName evidence="4">Aspartyl/asparaginy/proline hydroxylase domain-containing protein</fullName>
    </recommendedName>
</protein>
<feature type="domain" description="Aspartyl/asparaginy/proline hydroxylase" evidence="4">
    <location>
        <begin position="1"/>
        <end position="44"/>
    </location>
</feature>
<name>A0ABQ6LXL1_9GAMM</name>
<accession>A0ABQ6LXL1</accession>
<evidence type="ECO:0000259" key="4">
    <source>
        <dbReference type="Pfam" id="PF05118"/>
    </source>
</evidence>
<sequence>MKVAGRTFHWEEGKCLIFDDSLTHEVWNCSSKNRVVLLFDFWHPDLSEAERKTLGMLDSLTNYQNQYTDHIVERQRQLVREIYQGTEEVKKR</sequence>
<keyword evidence="2" id="KW-0223">Dioxygenase</keyword>
<dbReference type="PANTHER" id="PTHR46332">
    <property type="entry name" value="ASPARTATE BETA-HYDROXYLASE DOMAIN-CONTAINING PROTEIN 2"/>
    <property type="match status" value="1"/>
</dbReference>
<evidence type="ECO:0000313" key="6">
    <source>
        <dbReference type="Proteomes" id="UP001224392"/>
    </source>
</evidence>
<dbReference type="EMBL" id="BSYJ01000002">
    <property type="protein sequence ID" value="GMG86815.1"/>
    <property type="molecule type" value="Genomic_DNA"/>
</dbReference>
<organism evidence="5 6">
    <name type="scientific">Biformimicrobium ophioploci</name>
    <dbReference type="NCBI Taxonomy" id="3036711"/>
    <lineage>
        <taxon>Bacteria</taxon>
        <taxon>Pseudomonadati</taxon>
        <taxon>Pseudomonadota</taxon>
        <taxon>Gammaproteobacteria</taxon>
        <taxon>Cellvibrionales</taxon>
        <taxon>Microbulbiferaceae</taxon>
        <taxon>Biformimicrobium</taxon>
    </lineage>
</organism>
<dbReference type="InterPro" id="IPR007803">
    <property type="entry name" value="Asp/Arg/Pro-Hydrxlase"/>
</dbReference>
<evidence type="ECO:0000256" key="1">
    <source>
        <dbReference type="ARBA" id="ARBA00007730"/>
    </source>
</evidence>
<dbReference type="PANTHER" id="PTHR46332:SF5">
    <property type="entry name" value="ASPARTATE BETA-HYDROXYLASE DOMAIN CONTAINING 2"/>
    <property type="match status" value="1"/>
</dbReference>
<evidence type="ECO:0000256" key="3">
    <source>
        <dbReference type="ARBA" id="ARBA00023002"/>
    </source>
</evidence>
<dbReference type="Gene3D" id="2.60.120.330">
    <property type="entry name" value="B-lactam Antibiotic, Isopenicillin N Synthase, Chain"/>
    <property type="match status" value="1"/>
</dbReference>
<keyword evidence="3" id="KW-0560">Oxidoreductase</keyword>
<evidence type="ECO:0000256" key="2">
    <source>
        <dbReference type="ARBA" id="ARBA00022964"/>
    </source>
</evidence>
<proteinExistence type="inferred from homology"/>
<dbReference type="SUPFAM" id="SSF51197">
    <property type="entry name" value="Clavaminate synthase-like"/>
    <property type="match status" value="1"/>
</dbReference>
<keyword evidence="6" id="KW-1185">Reference proteome</keyword>